<keyword evidence="3" id="KW-1185">Reference proteome</keyword>
<evidence type="ECO:0000259" key="1">
    <source>
        <dbReference type="Pfam" id="PF13468"/>
    </source>
</evidence>
<name>A0A1B0ZNG7_9RHOB</name>
<dbReference type="AlphaFoldDB" id="A0A1B0ZNG7"/>
<gene>
    <name evidence="2" type="ORF">JL2886_00725</name>
</gene>
<reference evidence="2 3" key="1">
    <citation type="submission" date="2016-04" db="EMBL/GenBank/DDBJ databases">
        <authorList>
            <person name="Evans L.H."/>
            <person name="Alamgir A."/>
            <person name="Owens N."/>
            <person name="Weber N.D."/>
            <person name="Virtaneva K."/>
            <person name="Barbian K."/>
            <person name="Babar A."/>
            <person name="Rosenke K."/>
        </authorList>
    </citation>
    <scope>NUCLEOTIDE SEQUENCE [LARGE SCALE GENOMIC DNA]</scope>
    <source>
        <strain evidence="2 3">JL2886</strain>
    </source>
</reference>
<dbReference type="OrthoDB" id="8451710at2"/>
<evidence type="ECO:0000313" key="2">
    <source>
        <dbReference type="EMBL" id="ANP35651.1"/>
    </source>
</evidence>
<proteinExistence type="predicted"/>
<dbReference type="Gene3D" id="3.10.180.10">
    <property type="entry name" value="2,3-Dihydroxybiphenyl 1,2-Dioxygenase, domain 1"/>
    <property type="match status" value="1"/>
</dbReference>
<dbReference type="PATRIC" id="fig|60890.4.peg.706"/>
<sequence>MELDHIAVAGETLAEATAHVEAALGVPLQTGGQHPVFGTHNRLLGLADGLYLEAIAIDPEATPERSPRWFDLDRFSGMPRLTNWICRATGLPELLERMPDGAGISVPLTRGDLVWDMAVPADGKLPFDNLFPALIEWHSAHPAPRLEQQGCALRRLVIAHPDAADLEALLPLNDGRLVFETGPAAMEAEFDTPHGIRLLR</sequence>
<keyword evidence="2" id="KW-0418">Kinase</keyword>
<dbReference type="Proteomes" id="UP000092565">
    <property type="component" value="Chromosome"/>
</dbReference>
<evidence type="ECO:0000313" key="3">
    <source>
        <dbReference type="Proteomes" id="UP000092565"/>
    </source>
</evidence>
<organism evidence="2 3">
    <name type="scientific">Phaeobacter gallaeciensis</name>
    <dbReference type="NCBI Taxonomy" id="60890"/>
    <lineage>
        <taxon>Bacteria</taxon>
        <taxon>Pseudomonadati</taxon>
        <taxon>Pseudomonadota</taxon>
        <taxon>Alphaproteobacteria</taxon>
        <taxon>Rhodobacterales</taxon>
        <taxon>Roseobacteraceae</taxon>
        <taxon>Phaeobacter</taxon>
    </lineage>
</organism>
<dbReference type="InterPro" id="IPR025870">
    <property type="entry name" value="Glyoxalase-like_dom"/>
</dbReference>
<dbReference type="EMBL" id="CP015124">
    <property type="protein sequence ID" value="ANP35651.1"/>
    <property type="molecule type" value="Genomic_DNA"/>
</dbReference>
<dbReference type="InterPro" id="IPR029068">
    <property type="entry name" value="Glyas_Bleomycin-R_OHBP_Dase"/>
</dbReference>
<keyword evidence="2" id="KW-0808">Transferase</keyword>
<accession>A0A1B0ZNG7</accession>
<feature type="domain" description="Glyoxalase-like" evidence="1">
    <location>
        <begin position="3"/>
        <end position="170"/>
    </location>
</feature>
<dbReference type="GO" id="GO:0016301">
    <property type="term" value="F:kinase activity"/>
    <property type="evidence" value="ECO:0007669"/>
    <property type="project" value="UniProtKB-KW"/>
</dbReference>
<dbReference type="RefSeq" id="WP_065270745.1">
    <property type="nucleotide sequence ID" value="NZ_CP015124.1"/>
</dbReference>
<protein>
    <submittedName>
        <fullName evidence="2">Polyphosphate kinase</fullName>
    </submittedName>
</protein>
<dbReference type="Pfam" id="PF13468">
    <property type="entry name" value="Glyoxalase_3"/>
    <property type="match status" value="1"/>
</dbReference>